<dbReference type="Proteomes" id="UP000315750">
    <property type="component" value="Chromosome"/>
</dbReference>
<keyword evidence="3" id="KW-1185">Reference proteome</keyword>
<evidence type="ECO:0000313" key="2">
    <source>
        <dbReference type="EMBL" id="QDU54928.1"/>
    </source>
</evidence>
<organism evidence="2 3">
    <name type="scientific">Aeoliella mucimassa</name>
    <dbReference type="NCBI Taxonomy" id="2527972"/>
    <lineage>
        <taxon>Bacteria</taxon>
        <taxon>Pseudomonadati</taxon>
        <taxon>Planctomycetota</taxon>
        <taxon>Planctomycetia</taxon>
        <taxon>Pirellulales</taxon>
        <taxon>Lacipirellulaceae</taxon>
        <taxon>Aeoliella</taxon>
    </lineage>
</organism>
<dbReference type="EMBL" id="CP036278">
    <property type="protein sequence ID" value="QDU54928.1"/>
    <property type="molecule type" value="Genomic_DNA"/>
</dbReference>
<reference evidence="2 3" key="1">
    <citation type="submission" date="2019-02" db="EMBL/GenBank/DDBJ databases">
        <title>Deep-cultivation of Planctomycetes and their phenomic and genomic characterization uncovers novel biology.</title>
        <authorList>
            <person name="Wiegand S."/>
            <person name="Jogler M."/>
            <person name="Boedeker C."/>
            <person name="Pinto D."/>
            <person name="Vollmers J."/>
            <person name="Rivas-Marin E."/>
            <person name="Kohn T."/>
            <person name="Peeters S.H."/>
            <person name="Heuer A."/>
            <person name="Rast P."/>
            <person name="Oberbeckmann S."/>
            <person name="Bunk B."/>
            <person name="Jeske O."/>
            <person name="Meyerdierks A."/>
            <person name="Storesund J.E."/>
            <person name="Kallscheuer N."/>
            <person name="Luecker S."/>
            <person name="Lage O.M."/>
            <person name="Pohl T."/>
            <person name="Merkel B.J."/>
            <person name="Hornburger P."/>
            <person name="Mueller R.-W."/>
            <person name="Bruemmer F."/>
            <person name="Labrenz M."/>
            <person name="Spormann A.M."/>
            <person name="Op den Camp H."/>
            <person name="Overmann J."/>
            <person name="Amann R."/>
            <person name="Jetten M.S.M."/>
            <person name="Mascher T."/>
            <person name="Medema M.H."/>
            <person name="Devos D.P."/>
            <person name="Kaster A.-K."/>
            <person name="Ovreas L."/>
            <person name="Rohde M."/>
            <person name="Galperin M.Y."/>
            <person name="Jogler C."/>
        </authorList>
    </citation>
    <scope>NUCLEOTIDE SEQUENCE [LARGE SCALE GENOMIC DNA]</scope>
    <source>
        <strain evidence="2 3">Pan181</strain>
    </source>
</reference>
<proteinExistence type="predicted"/>
<feature type="signal peptide" evidence="1">
    <location>
        <begin position="1"/>
        <end position="23"/>
    </location>
</feature>
<dbReference type="OrthoDB" id="9960471at2"/>
<gene>
    <name evidence="2" type="ORF">Pan181_11130</name>
</gene>
<sequence length="367" mass="39446" precursor="true">MNALSRFGFALVLSLILASSVLAQETTTTWRAEVLLAADFEMGSVSIGDLDPALPGNEVVVATQSGEAWMLALQFDRWVSQRIAKSTGEILMGAIGDADPTHPGNEFVGVGMVHGPESLEGPGQATMAWKQGDDWHSRVIYTDDRMLHGVGIGDVDKAPGTEVIVTGFSHRVQVLKHRETEFAGEVVYVANDRMKVVLPAEVLAEHSGLELLTTGSDGCPQVLWQGELGWCHQTIMADPWGQSRITSGPAGIVIGGDGGKVTLATRKNDGWQTEVVGRDTAKIRGVVLSDLDPAVDGPEIYSCGYSGRVLQFTQTSEGYWQSRVIHSGDQTLHHLLVGEFDARHEGPELVTCGHGGKLIALYPEPSR</sequence>
<dbReference type="KEGG" id="amuc:Pan181_11130"/>
<accession>A0A518AJK8</accession>
<evidence type="ECO:0000256" key="1">
    <source>
        <dbReference type="SAM" id="SignalP"/>
    </source>
</evidence>
<dbReference type="AlphaFoldDB" id="A0A518AJK8"/>
<protein>
    <submittedName>
        <fullName evidence="2">Uncharacterized protein</fullName>
    </submittedName>
</protein>
<dbReference type="RefSeq" id="WP_145245852.1">
    <property type="nucleotide sequence ID" value="NZ_CP036278.1"/>
</dbReference>
<name>A0A518AJK8_9BACT</name>
<keyword evidence="1" id="KW-0732">Signal</keyword>
<evidence type="ECO:0000313" key="3">
    <source>
        <dbReference type="Proteomes" id="UP000315750"/>
    </source>
</evidence>
<feature type="chain" id="PRO_5022066597" evidence="1">
    <location>
        <begin position="24"/>
        <end position="367"/>
    </location>
</feature>